<dbReference type="CDD" id="cd06533">
    <property type="entry name" value="Glyco_transf_WecG_TagA"/>
    <property type="match status" value="1"/>
</dbReference>
<proteinExistence type="predicted"/>
<keyword evidence="1" id="KW-0328">Glycosyltransferase</keyword>
<dbReference type="PANTHER" id="PTHR34136">
    <property type="match status" value="1"/>
</dbReference>
<sequence length="276" mass="31246">MESRQLRSAGPIRDDRVDILGVGVSPINLDDAIATIERWISERSRNYVCIRDVHGVMESRRDQRLRSIHNEAGMVTPDGMPLVWLLRLLGKGNVDRVYGPDLMRKMTAVSSLRGYRQFYYGGAEGVADKLKQVLMNAHPNLEVAGTLCPPFRELTPDEDQADIDAINMARPDIIWVGLSTPKQEFWMARHLGRIEAPVMIGVGAAFDFLAGTKRQAPRWIQRNGLEWLFRLCSEPRRLWRRYAYSVPGFIILAVGDLARRGIRRSKQAPVGAPSRK</sequence>
<dbReference type="InterPro" id="IPR004629">
    <property type="entry name" value="WecG_TagA_CpsF"/>
</dbReference>
<keyword evidence="2 3" id="KW-0808">Transferase</keyword>
<dbReference type="RefSeq" id="WP_079568803.1">
    <property type="nucleotide sequence ID" value="NZ_LT670818.1"/>
</dbReference>
<evidence type="ECO:0000256" key="2">
    <source>
        <dbReference type="ARBA" id="ARBA00022679"/>
    </source>
</evidence>
<evidence type="ECO:0000313" key="4">
    <source>
        <dbReference type="Proteomes" id="UP000190675"/>
    </source>
</evidence>
<dbReference type="Proteomes" id="UP000190675">
    <property type="component" value="Chromosome I"/>
</dbReference>
<reference evidence="3 4" key="1">
    <citation type="submission" date="2016-11" db="EMBL/GenBank/DDBJ databases">
        <authorList>
            <person name="Jaros S."/>
            <person name="Januszkiewicz K."/>
            <person name="Wedrychowicz H."/>
        </authorList>
    </citation>
    <scope>NUCLEOTIDE SEQUENCE [LARGE SCALE GENOMIC DNA]</scope>
    <source>
        <strain evidence="3 4">GAS242</strain>
    </source>
</reference>
<name>A0A1M5Q7U9_9BRAD</name>
<dbReference type="EMBL" id="LT670818">
    <property type="protein sequence ID" value="SHH09533.1"/>
    <property type="molecule type" value="Genomic_DNA"/>
</dbReference>
<dbReference type="AlphaFoldDB" id="A0A1M5Q7U9"/>
<organism evidence="3 4">
    <name type="scientific">Bradyrhizobium erythrophlei</name>
    <dbReference type="NCBI Taxonomy" id="1437360"/>
    <lineage>
        <taxon>Bacteria</taxon>
        <taxon>Pseudomonadati</taxon>
        <taxon>Pseudomonadota</taxon>
        <taxon>Alphaproteobacteria</taxon>
        <taxon>Hyphomicrobiales</taxon>
        <taxon>Nitrobacteraceae</taxon>
        <taxon>Bradyrhizobium</taxon>
    </lineage>
</organism>
<evidence type="ECO:0000313" key="3">
    <source>
        <dbReference type="EMBL" id="SHH09533.1"/>
    </source>
</evidence>
<dbReference type="OrthoDB" id="9771846at2"/>
<protein>
    <submittedName>
        <fullName evidence="3">N-acetylglucosaminyldiphosphoundecaprenol N-acetyl-beta-D-mannosaminyltransferase</fullName>
    </submittedName>
</protein>
<evidence type="ECO:0000256" key="1">
    <source>
        <dbReference type="ARBA" id="ARBA00022676"/>
    </source>
</evidence>
<dbReference type="PANTHER" id="PTHR34136:SF1">
    <property type="entry name" value="UDP-N-ACETYL-D-MANNOSAMINURONIC ACID TRANSFERASE"/>
    <property type="match status" value="1"/>
</dbReference>
<dbReference type="Pfam" id="PF03808">
    <property type="entry name" value="Glyco_tran_WecG"/>
    <property type="match status" value="1"/>
</dbReference>
<dbReference type="NCBIfam" id="TIGR00696">
    <property type="entry name" value="wecG_tagA_cpsF"/>
    <property type="match status" value="1"/>
</dbReference>
<gene>
    <name evidence="3" type="ORF">SAMN05444169_5712</name>
</gene>
<accession>A0A1M5Q7U9</accession>
<dbReference type="GO" id="GO:0016758">
    <property type="term" value="F:hexosyltransferase activity"/>
    <property type="evidence" value="ECO:0007669"/>
    <property type="project" value="TreeGrafter"/>
</dbReference>